<comment type="caution">
    <text evidence="1">The sequence shown here is derived from an EMBL/GenBank/DDBJ whole genome shotgun (WGS) entry which is preliminary data.</text>
</comment>
<gene>
    <name evidence="1" type="ORF">LVIROSA_LOCUS27245</name>
</gene>
<protein>
    <submittedName>
        <fullName evidence="1">Uncharacterized protein</fullName>
    </submittedName>
</protein>
<evidence type="ECO:0000313" key="2">
    <source>
        <dbReference type="Proteomes" id="UP001157418"/>
    </source>
</evidence>
<name>A0AAU9NT90_9ASTR</name>
<proteinExistence type="predicted"/>
<dbReference type="EMBL" id="CAKMRJ010005412">
    <property type="protein sequence ID" value="CAH1441161.1"/>
    <property type="molecule type" value="Genomic_DNA"/>
</dbReference>
<evidence type="ECO:0000313" key="1">
    <source>
        <dbReference type="EMBL" id="CAH1441161.1"/>
    </source>
</evidence>
<dbReference type="Proteomes" id="UP001157418">
    <property type="component" value="Unassembled WGS sequence"/>
</dbReference>
<sequence length="75" mass="8356">MFMLIPSEEEGEVFVEARVWSSSLDLSSSEEGASLRGGGYTRFLPSSRFTELPEVFSGIRDGTGLIVHTRERVIF</sequence>
<dbReference type="AlphaFoldDB" id="A0AAU9NT90"/>
<accession>A0AAU9NT90</accession>
<keyword evidence="2" id="KW-1185">Reference proteome</keyword>
<reference evidence="1 2" key="1">
    <citation type="submission" date="2022-01" db="EMBL/GenBank/DDBJ databases">
        <authorList>
            <person name="Xiong W."/>
            <person name="Schranz E."/>
        </authorList>
    </citation>
    <scope>NUCLEOTIDE SEQUENCE [LARGE SCALE GENOMIC DNA]</scope>
</reference>
<organism evidence="1 2">
    <name type="scientific">Lactuca virosa</name>
    <dbReference type="NCBI Taxonomy" id="75947"/>
    <lineage>
        <taxon>Eukaryota</taxon>
        <taxon>Viridiplantae</taxon>
        <taxon>Streptophyta</taxon>
        <taxon>Embryophyta</taxon>
        <taxon>Tracheophyta</taxon>
        <taxon>Spermatophyta</taxon>
        <taxon>Magnoliopsida</taxon>
        <taxon>eudicotyledons</taxon>
        <taxon>Gunneridae</taxon>
        <taxon>Pentapetalae</taxon>
        <taxon>asterids</taxon>
        <taxon>campanulids</taxon>
        <taxon>Asterales</taxon>
        <taxon>Asteraceae</taxon>
        <taxon>Cichorioideae</taxon>
        <taxon>Cichorieae</taxon>
        <taxon>Lactucinae</taxon>
        <taxon>Lactuca</taxon>
    </lineage>
</organism>